<comment type="subcellular location">
    <subcellularLocation>
        <location evidence="1">Cell envelope</location>
    </subcellularLocation>
    <subcellularLocation>
        <location evidence="3">Cytoplasm</location>
        <location evidence="3">Cytoskeleton</location>
        <location evidence="3">Cilium axoneme</location>
    </subcellularLocation>
    <subcellularLocation>
        <location evidence="2">Membrane</location>
    </subcellularLocation>
</comment>
<organism evidence="10 11">
    <name type="scientific">Apatococcus fuscideae</name>
    <dbReference type="NCBI Taxonomy" id="2026836"/>
    <lineage>
        <taxon>Eukaryota</taxon>
        <taxon>Viridiplantae</taxon>
        <taxon>Chlorophyta</taxon>
        <taxon>core chlorophytes</taxon>
        <taxon>Trebouxiophyceae</taxon>
        <taxon>Chlorellales</taxon>
        <taxon>Chlorellaceae</taxon>
        <taxon>Apatococcus</taxon>
    </lineage>
</organism>
<protein>
    <recommendedName>
        <fullName evidence="9">Hedgehog protein Hint domain-containing protein</fullName>
    </recommendedName>
</protein>
<dbReference type="InterPro" id="IPR036844">
    <property type="entry name" value="Hint_dom_sf"/>
</dbReference>
<sequence>MTSALARYALSGKCIIVAVPIPDACLLLKTLHIPAAMRSCRRLDVTLRLEKDEAWSRQELVSLDDSGPTPIYDACCDASETGLQNSLYWELDTESHGEKTVSISWYVLGTTCGCIHGAIPKKDLENSPTRTSPATPPSSPPSTSPSPSPSQSPKSPPAGYGSPLPSTSPISISTSTVASASQCPFAVNSGGCEGPVTVTISASGAVAPLLTYPTGVITLSSTSQKVQMSVNTASLTTAGSYCGIISFNFACGSSSSAAQQCVAALVSSMVQQINDFQLSGIQATSSVVLTKNAKNPMQMDAKLCIDVFSSGSGSTWALACIESTMSALMSLKTAMGSGIAWAWSPSVSYCAWTGTDCNTKNQLTALDLSNAGLTGCMPEAETFAAMPSLQSIDLSGNSLTGAVPSNLGIMRDLYELDLSGNSLSGCLPADLQHLSAAASVKLSGNTGLCGGIPYGVSQRLQLTTDGTSLQYPCFSKEIELLLGGEDTSSITFSGQGFYVCGPGPVMLEYVNLQRIYYKLTAEPLKGWIYLAATPNVALTVGDTLALTDLVAGKYKYARALGQSGFDTFSCDVYEQPELDVTSFLALTTSAQANLRVLTEGNSTATTSASQDALLSSGISFVVRDTASAWGFAAATEVIRRQADGIAETVAISELAVNDTVLVANANGTTAWDTIYLLAVVDTFQPHTFSQLTTENGAILQLSGLHYLPVSSVQGTQLSTAVYVEASQVKVGEFLWTVNEWSTDYLYAAKVTDNINVTASGDIMPLTMTGTIITNSLLASTSVNAATNNAAFAQAVEPLIGAYNVAVASGKLESYQDLGEATVSSILSSSNTNIAAAAATLMDIQFQVASS</sequence>
<dbReference type="InterPro" id="IPR001767">
    <property type="entry name" value="Hedgehog_Hint"/>
</dbReference>
<evidence type="ECO:0000256" key="8">
    <source>
        <dbReference type="SAM" id="MobiDB-lite"/>
    </source>
</evidence>
<dbReference type="Pfam" id="PF01079">
    <property type="entry name" value="Hint"/>
    <property type="match status" value="1"/>
</dbReference>
<proteinExistence type="predicted"/>
<dbReference type="Proteomes" id="UP001485043">
    <property type="component" value="Unassembled WGS sequence"/>
</dbReference>
<evidence type="ECO:0000313" key="10">
    <source>
        <dbReference type="EMBL" id="KAK9859355.1"/>
    </source>
</evidence>
<feature type="domain" description="Hedgehog protein Hint" evidence="9">
    <location>
        <begin position="648"/>
        <end position="789"/>
    </location>
</feature>
<dbReference type="GO" id="GO:0016540">
    <property type="term" value="P:protein autoprocessing"/>
    <property type="evidence" value="ECO:0007669"/>
    <property type="project" value="InterPro"/>
</dbReference>
<evidence type="ECO:0000256" key="3">
    <source>
        <dbReference type="ARBA" id="ARBA00004430"/>
    </source>
</evidence>
<evidence type="ECO:0000256" key="6">
    <source>
        <dbReference type="ARBA" id="ARBA00022989"/>
    </source>
</evidence>
<keyword evidence="5" id="KW-0677">Repeat</keyword>
<gene>
    <name evidence="10" type="ORF">WJX84_007764</name>
</gene>
<dbReference type="AlphaFoldDB" id="A0AAW1SW21"/>
<dbReference type="EMBL" id="JALJOV010000882">
    <property type="protein sequence ID" value="KAK9859355.1"/>
    <property type="molecule type" value="Genomic_DNA"/>
</dbReference>
<dbReference type="PANTHER" id="PTHR48059:SF30">
    <property type="entry name" value="OS06G0587000 PROTEIN"/>
    <property type="match status" value="1"/>
</dbReference>
<evidence type="ECO:0000256" key="7">
    <source>
        <dbReference type="ARBA" id="ARBA00023136"/>
    </source>
</evidence>
<keyword evidence="4" id="KW-0812">Transmembrane</keyword>
<evidence type="ECO:0000256" key="5">
    <source>
        <dbReference type="ARBA" id="ARBA00022737"/>
    </source>
</evidence>
<dbReference type="Gene3D" id="2.170.16.10">
    <property type="entry name" value="Hedgehog/Intein (Hint) domain"/>
    <property type="match status" value="1"/>
</dbReference>
<evidence type="ECO:0000256" key="4">
    <source>
        <dbReference type="ARBA" id="ARBA00022692"/>
    </source>
</evidence>
<keyword evidence="11" id="KW-1185">Reference proteome</keyword>
<dbReference type="InterPro" id="IPR032675">
    <property type="entry name" value="LRR_dom_sf"/>
</dbReference>
<keyword evidence="7" id="KW-0472">Membrane</keyword>
<evidence type="ECO:0000313" key="11">
    <source>
        <dbReference type="Proteomes" id="UP001485043"/>
    </source>
</evidence>
<accession>A0AAW1SW21</accession>
<dbReference type="InterPro" id="IPR051848">
    <property type="entry name" value="PGIP"/>
</dbReference>
<dbReference type="SUPFAM" id="SSF52058">
    <property type="entry name" value="L domain-like"/>
    <property type="match status" value="1"/>
</dbReference>
<dbReference type="FunFam" id="3.80.10.10:FF:000129">
    <property type="entry name" value="Leucine-rich repeat receptor-like kinase"/>
    <property type="match status" value="1"/>
</dbReference>
<reference evidence="10 11" key="1">
    <citation type="journal article" date="2024" name="Nat. Commun.">
        <title>Phylogenomics reveals the evolutionary origins of lichenization in chlorophyte algae.</title>
        <authorList>
            <person name="Puginier C."/>
            <person name="Libourel C."/>
            <person name="Otte J."/>
            <person name="Skaloud P."/>
            <person name="Haon M."/>
            <person name="Grisel S."/>
            <person name="Petersen M."/>
            <person name="Berrin J.G."/>
            <person name="Delaux P.M."/>
            <person name="Dal Grande F."/>
            <person name="Keller J."/>
        </authorList>
    </citation>
    <scope>NUCLEOTIDE SEQUENCE [LARGE SCALE GENOMIC DNA]</scope>
    <source>
        <strain evidence="10 11">SAG 2523</strain>
    </source>
</reference>
<name>A0AAW1SW21_9CHLO</name>
<feature type="compositionally biased region" description="Pro residues" evidence="8">
    <location>
        <begin position="134"/>
        <end position="156"/>
    </location>
</feature>
<dbReference type="GO" id="GO:0016020">
    <property type="term" value="C:membrane"/>
    <property type="evidence" value="ECO:0007669"/>
    <property type="project" value="UniProtKB-SubCell"/>
</dbReference>
<dbReference type="GO" id="GO:0005930">
    <property type="term" value="C:axoneme"/>
    <property type="evidence" value="ECO:0007669"/>
    <property type="project" value="UniProtKB-SubCell"/>
</dbReference>
<comment type="caution">
    <text evidence="10">The sequence shown here is derived from an EMBL/GenBank/DDBJ whole genome shotgun (WGS) entry which is preliminary data.</text>
</comment>
<evidence type="ECO:0000256" key="2">
    <source>
        <dbReference type="ARBA" id="ARBA00004370"/>
    </source>
</evidence>
<evidence type="ECO:0000256" key="1">
    <source>
        <dbReference type="ARBA" id="ARBA00004196"/>
    </source>
</evidence>
<dbReference type="PANTHER" id="PTHR48059">
    <property type="entry name" value="POLYGALACTURONASE INHIBITOR 1"/>
    <property type="match status" value="1"/>
</dbReference>
<dbReference type="SUPFAM" id="SSF51294">
    <property type="entry name" value="Hedgehog/intein (Hint) domain"/>
    <property type="match status" value="1"/>
</dbReference>
<evidence type="ECO:0000259" key="9">
    <source>
        <dbReference type="Pfam" id="PF01079"/>
    </source>
</evidence>
<dbReference type="InterPro" id="IPR001611">
    <property type="entry name" value="Leu-rich_rpt"/>
</dbReference>
<keyword evidence="6" id="KW-1133">Transmembrane helix</keyword>
<dbReference type="Gene3D" id="3.80.10.10">
    <property type="entry name" value="Ribonuclease Inhibitor"/>
    <property type="match status" value="1"/>
</dbReference>
<feature type="region of interest" description="Disordered" evidence="8">
    <location>
        <begin position="123"/>
        <end position="166"/>
    </location>
</feature>
<dbReference type="Pfam" id="PF13855">
    <property type="entry name" value="LRR_8"/>
    <property type="match status" value="1"/>
</dbReference>